<evidence type="ECO:0000256" key="11">
    <source>
        <dbReference type="ARBA" id="ARBA00029766"/>
    </source>
</evidence>
<comment type="caution">
    <text evidence="14">The sequence shown here is derived from an EMBL/GenBank/DDBJ whole genome shotgun (WGS) entry which is preliminary data.</text>
</comment>
<comment type="function">
    <text evidence="10">Catalyzes the transfer of pyrophosphate from adenosine triphosphate (ATP) to 6-hydroxymethyl-7,8-dihydropterin, an enzymatic step in folate biosynthesis pathway.</text>
</comment>
<evidence type="ECO:0000313" key="14">
    <source>
        <dbReference type="EMBL" id="MFC3809713.1"/>
    </source>
</evidence>
<dbReference type="Gene3D" id="3.30.70.560">
    <property type="entry name" value="7,8-Dihydro-6-hydroxymethylpterin-pyrophosphokinase HPPK"/>
    <property type="match status" value="1"/>
</dbReference>
<keyword evidence="6" id="KW-0547">Nucleotide-binding</keyword>
<comment type="pathway">
    <text evidence="1">Cofactor biosynthesis; tetrahydrofolate biosynthesis; 2-amino-4-hydroxy-6-hydroxymethyl-7,8-dihydropteridine diphosphate from 7,8-dihydroneopterin triphosphate: step 4/4.</text>
</comment>
<dbReference type="RefSeq" id="WP_379835126.1">
    <property type="nucleotide sequence ID" value="NZ_JBHRYQ010000001.1"/>
</dbReference>
<dbReference type="GO" id="GO:0003848">
    <property type="term" value="F:2-amino-4-hydroxy-6-hydroxymethyldihydropteridine diphosphokinase activity"/>
    <property type="evidence" value="ECO:0007669"/>
    <property type="project" value="UniProtKB-EC"/>
</dbReference>
<evidence type="ECO:0000256" key="12">
    <source>
        <dbReference type="ARBA" id="ARBA00033413"/>
    </source>
</evidence>
<gene>
    <name evidence="14" type="primary">folK</name>
    <name evidence="14" type="ORF">ACFOOI_03520</name>
</gene>
<evidence type="ECO:0000256" key="7">
    <source>
        <dbReference type="ARBA" id="ARBA00022777"/>
    </source>
</evidence>
<evidence type="ECO:0000259" key="13">
    <source>
        <dbReference type="PROSITE" id="PS00794"/>
    </source>
</evidence>
<dbReference type="Proteomes" id="UP001595616">
    <property type="component" value="Unassembled WGS sequence"/>
</dbReference>
<accession>A0ABV7YUX6</accession>
<keyword evidence="7" id="KW-0418">Kinase</keyword>
<dbReference type="EC" id="2.7.6.3" evidence="3"/>
<evidence type="ECO:0000256" key="3">
    <source>
        <dbReference type="ARBA" id="ARBA00013253"/>
    </source>
</evidence>
<dbReference type="PANTHER" id="PTHR43071:SF1">
    <property type="entry name" value="2-AMINO-4-HYDROXY-6-HYDROXYMETHYLDIHYDROPTERIDINE PYROPHOSPHOKINASE"/>
    <property type="match status" value="1"/>
</dbReference>
<dbReference type="PROSITE" id="PS00794">
    <property type="entry name" value="HPPK"/>
    <property type="match status" value="1"/>
</dbReference>
<dbReference type="EMBL" id="JBHRYQ010000001">
    <property type="protein sequence ID" value="MFC3809713.1"/>
    <property type="molecule type" value="Genomic_DNA"/>
</dbReference>
<dbReference type="InterPro" id="IPR035907">
    <property type="entry name" value="Hppk_sf"/>
</dbReference>
<sequence length="160" mass="18234">MFEVYLGIGSNIGDSKMHLQNCIEALNLNIGKVSNVSSVYETEAWGNQNQANFFNQVVQISTDILPFELLKKIKELETHLGRTKTVKWGPRVVDIDILLYSNYHFTAANLQIPHAFLKERRFVLAPLAEINPALIHPILMKKMGILLEECKDTAWIKKIN</sequence>
<evidence type="ECO:0000256" key="10">
    <source>
        <dbReference type="ARBA" id="ARBA00029409"/>
    </source>
</evidence>
<dbReference type="PANTHER" id="PTHR43071">
    <property type="entry name" value="2-AMINO-4-HYDROXY-6-HYDROXYMETHYLDIHYDROPTERIDINE PYROPHOSPHOKINASE"/>
    <property type="match status" value="1"/>
</dbReference>
<keyword evidence="5 14" id="KW-0808">Transferase</keyword>
<evidence type="ECO:0000313" key="15">
    <source>
        <dbReference type="Proteomes" id="UP001595616"/>
    </source>
</evidence>
<keyword evidence="9" id="KW-0289">Folate biosynthesis</keyword>
<keyword evidence="15" id="KW-1185">Reference proteome</keyword>
<keyword evidence="8" id="KW-0067">ATP-binding</keyword>
<name>A0ABV7YUX6_9BACT</name>
<organism evidence="14 15">
    <name type="scientific">Lacihabitans lacunae</name>
    <dbReference type="NCBI Taxonomy" id="1028214"/>
    <lineage>
        <taxon>Bacteria</taxon>
        <taxon>Pseudomonadati</taxon>
        <taxon>Bacteroidota</taxon>
        <taxon>Cytophagia</taxon>
        <taxon>Cytophagales</taxon>
        <taxon>Leadbetterellaceae</taxon>
        <taxon>Lacihabitans</taxon>
    </lineage>
</organism>
<dbReference type="InterPro" id="IPR000550">
    <property type="entry name" value="Hppk"/>
</dbReference>
<reference evidence="15" key="1">
    <citation type="journal article" date="2019" name="Int. J. Syst. Evol. Microbiol.">
        <title>The Global Catalogue of Microorganisms (GCM) 10K type strain sequencing project: providing services to taxonomists for standard genome sequencing and annotation.</title>
        <authorList>
            <consortium name="The Broad Institute Genomics Platform"/>
            <consortium name="The Broad Institute Genome Sequencing Center for Infectious Disease"/>
            <person name="Wu L."/>
            <person name="Ma J."/>
        </authorList>
    </citation>
    <scope>NUCLEOTIDE SEQUENCE [LARGE SCALE GENOMIC DNA]</scope>
    <source>
        <strain evidence="15">CECT 7956</strain>
    </source>
</reference>
<protein>
    <recommendedName>
        <fullName evidence="4">2-amino-4-hydroxy-6-hydroxymethyldihydropteridine pyrophosphokinase</fullName>
        <ecNumber evidence="3">2.7.6.3</ecNumber>
    </recommendedName>
    <alternativeName>
        <fullName evidence="11">6-hydroxymethyl-7,8-dihydropterin pyrophosphokinase</fullName>
    </alternativeName>
    <alternativeName>
        <fullName evidence="12">7,8-dihydro-6-hydroxymethylpterin-pyrophosphokinase</fullName>
    </alternativeName>
</protein>
<evidence type="ECO:0000256" key="6">
    <source>
        <dbReference type="ARBA" id="ARBA00022741"/>
    </source>
</evidence>
<comment type="similarity">
    <text evidence="2">Belongs to the HPPK family.</text>
</comment>
<dbReference type="NCBIfam" id="TIGR01498">
    <property type="entry name" value="folK"/>
    <property type="match status" value="1"/>
</dbReference>
<evidence type="ECO:0000256" key="8">
    <source>
        <dbReference type="ARBA" id="ARBA00022840"/>
    </source>
</evidence>
<evidence type="ECO:0000256" key="9">
    <source>
        <dbReference type="ARBA" id="ARBA00022909"/>
    </source>
</evidence>
<proteinExistence type="inferred from homology"/>
<evidence type="ECO:0000256" key="5">
    <source>
        <dbReference type="ARBA" id="ARBA00022679"/>
    </source>
</evidence>
<dbReference type="SUPFAM" id="SSF55083">
    <property type="entry name" value="6-hydroxymethyl-7,8-dihydropterin pyrophosphokinase, HPPK"/>
    <property type="match status" value="1"/>
</dbReference>
<dbReference type="CDD" id="cd00483">
    <property type="entry name" value="HPPK"/>
    <property type="match status" value="1"/>
</dbReference>
<evidence type="ECO:0000256" key="2">
    <source>
        <dbReference type="ARBA" id="ARBA00005810"/>
    </source>
</evidence>
<evidence type="ECO:0000256" key="1">
    <source>
        <dbReference type="ARBA" id="ARBA00005051"/>
    </source>
</evidence>
<feature type="domain" description="7,8-dihydro-6-hydroxymethylpterin-pyrophosphokinase" evidence="13">
    <location>
        <begin position="87"/>
        <end position="98"/>
    </location>
</feature>
<evidence type="ECO:0000256" key="4">
    <source>
        <dbReference type="ARBA" id="ARBA00016218"/>
    </source>
</evidence>
<dbReference type="Pfam" id="PF01288">
    <property type="entry name" value="HPPK"/>
    <property type="match status" value="1"/>
</dbReference>